<evidence type="ECO:0000256" key="4">
    <source>
        <dbReference type="ARBA" id="ARBA00022825"/>
    </source>
</evidence>
<dbReference type="Gene3D" id="3.40.50.1820">
    <property type="entry name" value="alpha/beta hydrolase"/>
    <property type="match status" value="1"/>
</dbReference>
<dbReference type="AlphaFoldDB" id="A0A5R9FDY4"/>
<dbReference type="FunFam" id="3.40.50.1820:FF:000028">
    <property type="entry name" value="S9 family peptidase"/>
    <property type="match status" value="1"/>
</dbReference>
<protein>
    <submittedName>
        <fullName evidence="6">S9 family peptidase</fullName>
    </submittedName>
</protein>
<gene>
    <name evidence="6" type="ORF">FCL54_00190</name>
</gene>
<dbReference type="Pfam" id="PF07676">
    <property type="entry name" value="PD40"/>
    <property type="match status" value="4"/>
</dbReference>
<evidence type="ECO:0000259" key="5">
    <source>
        <dbReference type="Pfam" id="PF00326"/>
    </source>
</evidence>
<proteinExistence type="inferred from homology"/>
<evidence type="ECO:0000256" key="2">
    <source>
        <dbReference type="ARBA" id="ARBA00022670"/>
    </source>
</evidence>
<feature type="domain" description="Peptidase S9 prolyl oligopeptidase catalytic" evidence="5">
    <location>
        <begin position="449"/>
        <end position="658"/>
    </location>
</feature>
<dbReference type="InterPro" id="IPR001375">
    <property type="entry name" value="Peptidase_S9_cat"/>
</dbReference>
<reference evidence="6 7" key="1">
    <citation type="submission" date="2019-04" db="EMBL/GenBank/DDBJ databases">
        <title>Bacillus caeni sp. nov., a bacterium isolated from mangrove sediment.</title>
        <authorList>
            <person name="Huang H."/>
            <person name="Mo K."/>
            <person name="Hu Y."/>
        </authorList>
    </citation>
    <scope>NUCLEOTIDE SEQUENCE [LARGE SCALE GENOMIC DNA]</scope>
    <source>
        <strain evidence="6 7">HB172195</strain>
    </source>
</reference>
<dbReference type="OrthoDB" id="108903at2"/>
<keyword evidence="7" id="KW-1185">Reference proteome</keyword>
<evidence type="ECO:0000313" key="7">
    <source>
        <dbReference type="Proteomes" id="UP000308230"/>
    </source>
</evidence>
<dbReference type="EMBL" id="SWLG01000001">
    <property type="protein sequence ID" value="TLS38774.1"/>
    <property type="molecule type" value="Genomic_DNA"/>
</dbReference>
<dbReference type="InterPro" id="IPR011042">
    <property type="entry name" value="6-blade_b-propeller_TolB-like"/>
</dbReference>
<dbReference type="SUPFAM" id="SSF82171">
    <property type="entry name" value="DPP6 N-terminal domain-like"/>
    <property type="match status" value="1"/>
</dbReference>
<dbReference type="PANTHER" id="PTHR42776:SF27">
    <property type="entry name" value="DIPEPTIDYL PEPTIDASE FAMILY MEMBER 6"/>
    <property type="match status" value="1"/>
</dbReference>
<dbReference type="PANTHER" id="PTHR42776">
    <property type="entry name" value="SERINE PEPTIDASE S9 FAMILY MEMBER"/>
    <property type="match status" value="1"/>
</dbReference>
<dbReference type="Gene3D" id="2.120.10.30">
    <property type="entry name" value="TolB, C-terminal domain"/>
    <property type="match status" value="2"/>
</dbReference>
<dbReference type="Proteomes" id="UP000308230">
    <property type="component" value="Unassembled WGS sequence"/>
</dbReference>
<organism evidence="6 7">
    <name type="scientific">Exobacillus caeni</name>
    <dbReference type="NCBI Taxonomy" id="2574798"/>
    <lineage>
        <taxon>Bacteria</taxon>
        <taxon>Bacillati</taxon>
        <taxon>Bacillota</taxon>
        <taxon>Bacilli</taxon>
        <taxon>Bacillales</taxon>
        <taxon>Guptibacillaceae</taxon>
        <taxon>Exobacillus</taxon>
    </lineage>
</organism>
<dbReference type="RefSeq" id="WP_138121959.1">
    <property type="nucleotide sequence ID" value="NZ_SWLG01000001.1"/>
</dbReference>
<keyword evidence="4" id="KW-0720">Serine protease</keyword>
<dbReference type="Pfam" id="PF00326">
    <property type="entry name" value="Peptidase_S9"/>
    <property type="match status" value="1"/>
</dbReference>
<accession>A0A5R9FDY4</accession>
<comment type="similarity">
    <text evidence="1">Belongs to the peptidase S9C family.</text>
</comment>
<dbReference type="GO" id="GO:0004252">
    <property type="term" value="F:serine-type endopeptidase activity"/>
    <property type="evidence" value="ECO:0007669"/>
    <property type="project" value="TreeGrafter"/>
</dbReference>
<dbReference type="InterPro" id="IPR011659">
    <property type="entry name" value="WD40"/>
</dbReference>
<dbReference type="InterPro" id="IPR029058">
    <property type="entry name" value="AB_hydrolase_fold"/>
</dbReference>
<sequence length="660" mass="74347">MRTIQKEDLYQMKFSGSPTISPDGKNIVYVLTEVSKEENGYSSSLYLHNGEQTRQLTYPYSAEKKLVKDHNPKWSPDGTYLAFLSNRTGKSQIWILPFSGGEAFQLTDLEDGVSDFNWSPDGTRLTFVGKVTEDRSANSDDKDEKEDEEKGYTVVTRLRYKGDGVGFYDGFSHLFIIELSSKAVTRITEGDFNHSGPLFSPTGDSIYYLANKDDDRELVDLNDIYRFDLGTKETKQIVEGKGFLLSPDLSPDGSYLAFVAHEEGEISSATTGVWIHNLSSGETTKLTKELDNPVGNYVGVDASYDTPLYQVKWTEDSKNVTFTATVGGNCWIYEVSLNGEIRRILPDENVVISSFDRVSTKLAFVKATPLSPGDVWVSENGETRQISSHNEELFAGISLSKPESFIYKGADGWDIEGWILPPVNRKENEKVPVVLQIHGGPHTAYGNALHHEFQLLAAEGYAVVYTNPRGSHGYGDLFVKACVGDWGIKDREDIIKGLDYALENYDYLDKEQQFITGGSYGGFMTNMVISQTDRFKAAVTQRCISNMYSFFGTSDIGFYFGSAQLGDVDLWEDEETIMKFSPIRYAKNVKTPTNIIHSEEDLRCPMEQAEQWYIALKRLGVDTRLIRFKGENHNLSRSGKPKNRIKRLEEITGWFNKYRA</sequence>
<dbReference type="GO" id="GO:0006508">
    <property type="term" value="P:proteolysis"/>
    <property type="evidence" value="ECO:0007669"/>
    <property type="project" value="UniProtKB-KW"/>
</dbReference>
<evidence type="ECO:0000256" key="3">
    <source>
        <dbReference type="ARBA" id="ARBA00022801"/>
    </source>
</evidence>
<dbReference type="SUPFAM" id="SSF53474">
    <property type="entry name" value="alpha/beta-Hydrolases"/>
    <property type="match status" value="1"/>
</dbReference>
<keyword evidence="2" id="KW-0645">Protease</keyword>
<comment type="caution">
    <text evidence="6">The sequence shown here is derived from an EMBL/GenBank/DDBJ whole genome shotgun (WGS) entry which is preliminary data.</text>
</comment>
<evidence type="ECO:0000313" key="6">
    <source>
        <dbReference type="EMBL" id="TLS38774.1"/>
    </source>
</evidence>
<evidence type="ECO:0000256" key="1">
    <source>
        <dbReference type="ARBA" id="ARBA00010040"/>
    </source>
</evidence>
<name>A0A5R9FDY4_9BACL</name>
<keyword evidence="3" id="KW-0378">Hydrolase</keyword>